<dbReference type="EMBL" id="JADQDO010000001">
    <property type="protein sequence ID" value="MBF9232375.1"/>
    <property type="molecule type" value="Genomic_DNA"/>
</dbReference>
<name>A0A931BRE8_9HYPH</name>
<feature type="compositionally biased region" description="Low complexity" evidence="1">
    <location>
        <begin position="265"/>
        <end position="279"/>
    </location>
</feature>
<feature type="compositionally biased region" description="Low complexity" evidence="1">
    <location>
        <begin position="311"/>
        <end position="322"/>
    </location>
</feature>
<dbReference type="AlphaFoldDB" id="A0A931BRE8"/>
<dbReference type="Pfam" id="PF05036">
    <property type="entry name" value="SPOR"/>
    <property type="match status" value="1"/>
</dbReference>
<feature type="region of interest" description="Disordered" evidence="1">
    <location>
        <begin position="265"/>
        <end position="322"/>
    </location>
</feature>
<protein>
    <submittedName>
        <fullName evidence="4">SPOR domain-containing protein</fullName>
    </submittedName>
</protein>
<feature type="compositionally biased region" description="Low complexity" evidence="1">
    <location>
        <begin position="81"/>
        <end position="92"/>
    </location>
</feature>
<organism evidence="4 5">
    <name type="scientific">Microvirga alba</name>
    <dbReference type="NCBI Taxonomy" id="2791025"/>
    <lineage>
        <taxon>Bacteria</taxon>
        <taxon>Pseudomonadati</taxon>
        <taxon>Pseudomonadota</taxon>
        <taxon>Alphaproteobacteria</taxon>
        <taxon>Hyphomicrobiales</taxon>
        <taxon>Methylobacteriaceae</taxon>
        <taxon>Microvirga</taxon>
    </lineage>
</organism>
<evidence type="ECO:0000256" key="2">
    <source>
        <dbReference type="SAM" id="Phobius"/>
    </source>
</evidence>
<feature type="region of interest" description="Disordered" evidence="1">
    <location>
        <begin position="54"/>
        <end position="97"/>
    </location>
</feature>
<keyword evidence="5" id="KW-1185">Reference proteome</keyword>
<reference evidence="4" key="1">
    <citation type="submission" date="2020-11" db="EMBL/GenBank/DDBJ databases">
        <authorList>
            <person name="Kim M.K."/>
        </authorList>
    </citation>
    <scope>NUCLEOTIDE SEQUENCE</scope>
    <source>
        <strain evidence="4">BT350</strain>
    </source>
</reference>
<dbReference type="GO" id="GO:0042834">
    <property type="term" value="F:peptidoglycan binding"/>
    <property type="evidence" value="ECO:0007669"/>
    <property type="project" value="InterPro"/>
</dbReference>
<gene>
    <name evidence="4" type="ORF">I2H38_03165</name>
</gene>
<feature type="region of interest" description="Disordered" evidence="1">
    <location>
        <begin position="346"/>
        <end position="374"/>
    </location>
</feature>
<evidence type="ECO:0000313" key="5">
    <source>
        <dbReference type="Proteomes" id="UP000599312"/>
    </source>
</evidence>
<proteinExistence type="predicted"/>
<keyword evidence="2" id="KW-1133">Transmembrane helix</keyword>
<keyword evidence="2" id="KW-0812">Transmembrane</keyword>
<feature type="compositionally biased region" description="Low complexity" evidence="1">
    <location>
        <begin position="17"/>
        <end position="30"/>
    </location>
</feature>
<dbReference type="SUPFAM" id="SSF110997">
    <property type="entry name" value="Sporulation related repeat"/>
    <property type="match status" value="1"/>
</dbReference>
<keyword evidence="2" id="KW-0472">Membrane</keyword>
<comment type="caution">
    <text evidence="4">The sequence shown here is derived from an EMBL/GenBank/DDBJ whole genome shotgun (WGS) entry which is preliminary data.</text>
</comment>
<dbReference type="PROSITE" id="PS51724">
    <property type="entry name" value="SPOR"/>
    <property type="match status" value="1"/>
</dbReference>
<dbReference type="InterPro" id="IPR007730">
    <property type="entry name" value="SPOR-like_dom"/>
</dbReference>
<evidence type="ECO:0000259" key="3">
    <source>
        <dbReference type="PROSITE" id="PS51724"/>
    </source>
</evidence>
<sequence length="482" mass="49758">MKPRFAVDLTEIERQLAQAQGAPSQSASAGRSDPLAELARIVGQDDPFQSLLATDAAGRPRSQAGSGLDDLFATREEVRSAPRSAQPQARQAGHGASAFDLDQYQQVESRASEPAYAYQAAAPSQGHEAYADPAYDQGYYDDNAQHHPAAAGYEQAESMDYEPVEKRRSRKGFIAIGAVIGAAVIGIGGAYVLNGKSGAVTGGQPPLIKATNEPIKVQPQNPGGVEIPNQNKQIYERANPNAETKVVSRDEQPVDVKQVARMNGASAEATGATAPAANSLNLGEPRKVRTVSIRPDGSTVRPDGSTVRPDAAATRPASAPVAPPAMALPAAAQAAPAMPMVPVATPAAQPKPAAGTPVAAPATPAQKPAAAAATPATAQALQKVASAQPMVPAPSAASEVTGTGGYSVQLAVRGSEGEAQTAFQQLQKKFDDLDGAPPMIRKAEVNGNTVYRVRVGPMSRDEASSLCTKLQGQGGQCFVAKN</sequence>
<feature type="domain" description="SPOR" evidence="3">
    <location>
        <begin position="400"/>
        <end position="482"/>
    </location>
</feature>
<feature type="region of interest" description="Disordered" evidence="1">
    <location>
        <begin position="16"/>
        <end position="36"/>
    </location>
</feature>
<dbReference type="InterPro" id="IPR036680">
    <property type="entry name" value="SPOR-like_sf"/>
</dbReference>
<dbReference type="Gene3D" id="3.30.70.1070">
    <property type="entry name" value="Sporulation related repeat"/>
    <property type="match status" value="1"/>
</dbReference>
<evidence type="ECO:0000256" key="1">
    <source>
        <dbReference type="SAM" id="MobiDB-lite"/>
    </source>
</evidence>
<dbReference type="Proteomes" id="UP000599312">
    <property type="component" value="Unassembled WGS sequence"/>
</dbReference>
<feature type="transmembrane region" description="Helical" evidence="2">
    <location>
        <begin position="173"/>
        <end position="193"/>
    </location>
</feature>
<evidence type="ECO:0000313" key="4">
    <source>
        <dbReference type="EMBL" id="MBF9232375.1"/>
    </source>
</evidence>
<accession>A0A931BRE8</accession>